<dbReference type="Proteomes" id="UP000193560">
    <property type="component" value="Unassembled WGS sequence"/>
</dbReference>
<keyword evidence="1" id="KW-0175">Coiled coil</keyword>
<sequence length="465" mass="52361">MSFHLPVNKPRSLHRQLSAYTSPCTIQAPIPPSLEQSLDEWLSRTSSNNSVSSDVSNDLGLYGSSYSQYLAQSSISTSPTNITNSSEHQQQQQPVYPCLCCQLPQCTAWKKIIKVTCKLETETRLAAEVGQSLLQTNEIYKIESDKLKEQVKQCQEQKQALEISLNDAERLTRQLTHEKDKWKWKYEKSQKILDESAADLETANSKCTSLAKDIEQSRLELDKLQHLKLKSYQFVVSRKDNTVLESKYKKLTTQFETLSCAYQEMCKEASNKKFGKEFSKPLSSMALPSTTDIAHAGTDEVVEFFKELVSTNNGLESELLSTSTQLIDLRNEMNSLLEKSSQYNNTSQKNINGTRSNGLLLDKHISSLGKRAATTTNGLGRRTANGDGRSNDQKLTTARTKSATLNSKTRHRSASVRVSRSKSTRETRTPLSSTKDMTVSPQTTTSSPVVHHHYHYYTDTILSFW</sequence>
<dbReference type="OrthoDB" id="4088568at2759"/>
<feature type="region of interest" description="Disordered" evidence="2">
    <location>
        <begin position="371"/>
        <end position="446"/>
    </location>
</feature>
<reference evidence="3 4" key="1">
    <citation type="submission" date="2016-07" db="EMBL/GenBank/DDBJ databases">
        <title>Pervasive Adenine N6-methylation of Active Genes in Fungi.</title>
        <authorList>
            <consortium name="DOE Joint Genome Institute"/>
            <person name="Mondo S.J."/>
            <person name="Dannebaum R.O."/>
            <person name="Kuo R.C."/>
            <person name="Labutti K."/>
            <person name="Haridas S."/>
            <person name="Kuo A."/>
            <person name="Salamov A."/>
            <person name="Ahrendt S.R."/>
            <person name="Lipzen A."/>
            <person name="Sullivan W."/>
            <person name="Andreopoulos W.B."/>
            <person name="Clum A."/>
            <person name="Lindquist E."/>
            <person name="Daum C."/>
            <person name="Ramamoorthy G.K."/>
            <person name="Gryganskyi A."/>
            <person name="Culley D."/>
            <person name="Magnuson J.K."/>
            <person name="James T.Y."/>
            <person name="O'Malley M.A."/>
            <person name="Stajich J.E."/>
            <person name="Spatafora J.W."/>
            <person name="Visel A."/>
            <person name="Grigoriev I.V."/>
        </authorList>
    </citation>
    <scope>NUCLEOTIDE SEQUENCE [LARGE SCALE GENOMIC DNA]</scope>
    <source>
        <strain evidence="3 4">NRRL 1336</strain>
    </source>
</reference>
<dbReference type="AlphaFoldDB" id="A0A1X2IQC2"/>
<feature type="compositionally biased region" description="Polar residues" evidence="2">
    <location>
        <begin position="393"/>
        <end position="407"/>
    </location>
</feature>
<evidence type="ECO:0000313" key="4">
    <source>
        <dbReference type="Proteomes" id="UP000193560"/>
    </source>
</evidence>
<keyword evidence="4" id="KW-1185">Reference proteome</keyword>
<comment type="caution">
    <text evidence="3">The sequence shown here is derived from an EMBL/GenBank/DDBJ whole genome shotgun (WGS) entry which is preliminary data.</text>
</comment>
<protein>
    <submittedName>
        <fullName evidence="3">Uncharacterized protein</fullName>
    </submittedName>
</protein>
<dbReference type="EMBL" id="MCGE01000006">
    <property type="protein sequence ID" value="ORZ20481.1"/>
    <property type="molecule type" value="Genomic_DNA"/>
</dbReference>
<accession>A0A1X2IQC2</accession>
<feature type="coiled-coil region" evidence="1">
    <location>
        <begin position="137"/>
        <end position="178"/>
    </location>
</feature>
<name>A0A1X2IQC2_9FUNG</name>
<gene>
    <name evidence="3" type="ORF">BCR42DRAFT_208748</name>
</gene>
<organism evidence="3 4">
    <name type="scientific">Absidia repens</name>
    <dbReference type="NCBI Taxonomy" id="90262"/>
    <lineage>
        <taxon>Eukaryota</taxon>
        <taxon>Fungi</taxon>
        <taxon>Fungi incertae sedis</taxon>
        <taxon>Mucoromycota</taxon>
        <taxon>Mucoromycotina</taxon>
        <taxon>Mucoromycetes</taxon>
        <taxon>Mucorales</taxon>
        <taxon>Cunninghamellaceae</taxon>
        <taxon>Absidia</taxon>
    </lineage>
</organism>
<evidence type="ECO:0000256" key="1">
    <source>
        <dbReference type="SAM" id="Coils"/>
    </source>
</evidence>
<evidence type="ECO:0000256" key="2">
    <source>
        <dbReference type="SAM" id="MobiDB-lite"/>
    </source>
</evidence>
<proteinExistence type="predicted"/>
<evidence type="ECO:0000313" key="3">
    <source>
        <dbReference type="EMBL" id="ORZ20481.1"/>
    </source>
</evidence>
<feature type="compositionally biased region" description="Basic residues" evidence="2">
    <location>
        <begin position="408"/>
        <end position="422"/>
    </location>
</feature>
<dbReference type="STRING" id="90262.A0A1X2IQC2"/>